<accession>A0A1H9DUV6</accession>
<keyword evidence="3" id="KW-1185">Reference proteome</keyword>
<dbReference type="Proteomes" id="UP000199766">
    <property type="component" value="Unassembled WGS sequence"/>
</dbReference>
<organism evidence="2 3">
    <name type="scientific">Giesbergeria anulus</name>
    <dbReference type="NCBI Taxonomy" id="180197"/>
    <lineage>
        <taxon>Bacteria</taxon>
        <taxon>Pseudomonadati</taxon>
        <taxon>Pseudomonadota</taxon>
        <taxon>Betaproteobacteria</taxon>
        <taxon>Burkholderiales</taxon>
        <taxon>Comamonadaceae</taxon>
        <taxon>Giesbergeria</taxon>
    </lineage>
</organism>
<dbReference type="Gene3D" id="3.40.50.720">
    <property type="entry name" value="NAD(P)-binding Rossmann-like Domain"/>
    <property type="match status" value="1"/>
</dbReference>
<dbReference type="PANTHER" id="PTHR48079:SF6">
    <property type="entry name" value="NAD(P)-BINDING DOMAIN-CONTAINING PROTEIN-RELATED"/>
    <property type="match status" value="1"/>
</dbReference>
<protein>
    <submittedName>
        <fullName evidence="2">Nucleoside-diphosphate-sugar epimerase</fullName>
    </submittedName>
</protein>
<dbReference type="AlphaFoldDB" id="A0A1H9DUV6"/>
<dbReference type="Pfam" id="PF01370">
    <property type="entry name" value="Epimerase"/>
    <property type="match status" value="1"/>
</dbReference>
<dbReference type="EMBL" id="FOGD01000001">
    <property type="protein sequence ID" value="SEQ16538.1"/>
    <property type="molecule type" value="Genomic_DNA"/>
</dbReference>
<dbReference type="GO" id="GO:0005737">
    <property type="term" value="C:cytoplasm"/>
    <property type="evidence" value="ECO:0007669"/>
    <property type="project" value="TreeGrafter"/>
</dbReference>
<proteinExistence type="predicted"/>
<reference evidence="2 3" key="1">
    <citation type="submission" date="2016-10" db="EMBL/GenBank/DDBJ databases">
        <authorList>
            <person name="de Groot N.N."/>
        </authorList>
    </citation>
    <scope>NUCLEOTIDE SEQUENCE [LARGE SCALE GENOMIC DNA]</scope>
    <source>
        <strain evidence="2 3">ATCC 35958</strain>
    </source>
</reference>
<dbReference type="InterPro" id="IPR036291">
    <property type="entry name" value="NAD(P)-bd_dom_sf"/>
</dbReference>
<dbReference type="CDD" id="cd05266">
    <property type="entry name" value="SDR_a4"/>
    <property type="match status" value="1"/>
</dbReference>
<evidence type="ECO:0000259" key="1">
    <source>
        <dbReference type="Pfam" id="PF01370"/>
    </source>
</evidence>
<feature type="domain" description="NAD-dependent epimerase/dehydratase" evidence="1">
    <location>
        <begin position="49"/>
        <end position="242"/>
    </location>
</feature>
<dbReference type="PANTHER" id="PTHR48079">
    <property type="entry name" value="PROTEIN YEEZ"/>
    <property type="match status" value="1"/>
</dbReference>
<gene>
    <name evidence="2" type="ORF">SAMN02982919_00116</name>
</gene>
<dbReference type="InterPro" id="IPR051783">
    <property type="entry name" value="NAD(P)-dependent_oxidoreduct"/>
</dbReference>
<evidence type="ECO:0000313" key="3">
    <source>
        <dbReference type="Proteomes" id="UP000199766"/>
    </source>
</evidence>
<dbReference type="STRING" id="180197.SAMN02982919_00116"/>
<name>A0A1H9DUV6_9BURK</name>
<dbReference type="SUPFAM" id="SSF51735">
    <property type="entry name" value="NAD(P)-binding Rossmann-fold domains"/>
    <property type="match status" value="1"/>
</dbReference>
<dbReference type="GO" id="GO:0004029">
    <property type="term" value="F:aldehyde dehydrogenase (NAD+) activity"/>
    <property type="evidence" value="ECO:0007669"/>
    <property type="project" value="TreeGrafter"/>
</dbReference>
<dbReference type="RefSeq" id="WP_091453024.1">
    <property type="nucleotide sequence ID" value="NZ_FOGD01000001.1"/>
</dbReference>
<sequence length="328" mass="35710">MSLSAFAGSCGALPTRFRRPRLLIIGCGDVGLRVQRLALASPGAAQRGRVYALTSSPERLALLRAAGITPLQGNLDQPRTLRRLAGLATHLLHLAPPPGQGRDGAALLHDPRTLALVRSLRRGRLPQALVYASTSGVYGDCAGAWVPETRPVAPATARAQRRVAAEAVLRQSLGRSGVRVSILRVPGIYAPDREGGTPRARLLRGTAVLQASDDVFTNHIHADDLARACQLALWRGAAQRIYHASDNTQLRMGDYFDGAADLYGLPRPPRLSRREAQVQLPPLLLSFMSESRRLENHRLRHELRLRLRYPTVAEGLRSPSGMGLMTKK</sequence>
<dbReference type="OrthoDB" id="9808276at2"/>
<evidence type="ECO:0000313" key="2">
    <source>
        <dbReference type="EMBL" id="SEQ16538.1"/>
    </source>
</evidence>
<dbReference type="InterPro" id="IPR001509">
    <property type="entry name" value="Epimerase_deHydtase"/>
</dbReference>